<dbReference type="Gene3D" id="3.30.710.10">
    <property type="entry name" value="Potassium Channel Kv1.1, Chain A"/>
    <property type="match status" value="1"/>
</dbReference>
<dbReference type="EMBL" id="JYNV01000142">
    <property type="protein sequence ID" value="KZM25052.1"/>
    <property type="molecule type" value="Genomic_DNA"/>
</dbReference>
<dbReference type="SUPFAM" id="SSF54695">
    <property type="entry name" value="POZ domain"/>
    <property type="match status" value="1"/>
</dbReference>
<reference evidence="1 2" key="1">
    <citation type="journal article" date="2016" name="Sci. Rep.">
        <title>Draft genome sequencing and secretome analysis of fungal phytopathogen Ascochyta rabiei provides insight into the necrotrophic effector repertoire.</title>
        <authorList>
            <person name="Verma S."/>
            <person name="Gazara R.K."/>
            <person name="Nizam S."/>
            <person name="Parween S."/>
            <person name="Chattopadhyay D."/>
            <person name="Verma P.K."/>
        </authorList>
    </citation>
    <scope>NUCLEOTIDE SEQUENCE [LARGE SCALE GENOMIC DNA]</scope>
    <source>
        <strain evidence="1 2">ArDII</strain>
    </source>
</reference>
<evidence type="ECO:0000313" key="2">
    <source>
        <dbReference type="Proteomes" id="UP000076837"/>
    </source>
</evidence>
<gene>
    <name evidence="1" type="ORF">ST47_g3802</name>
</gene>
<dbReference type="Proteomes" id="UP000076837">
    <property type="component" value="Unassembled WGS sequence"/>
</dbReference>
<name>A0A163GXH8_DIDRA</name>
<accession>A0A163GXH8</accession>
<sequence length="348" mass="40350">MSSQVLCPSSVVRDGELVTINIEAGCTEYRVHRKLLLEHSKYFKGELGISIRLSSGSRRSKQLPREFLVRVMLRYSDLVPKHDQEPLDAGNYQLAGEQGDDEQPDLMIEVRDYGGSDINEDMDTDGDLNSDLDEEIDLPWETTMASLNGTAAREGTMVTVILEPQYKVYKVYKALLVKHSEYFKKALMGPWKEAEDRVVRIEDVESYTFDVFVDWLHTKRLPELDQHWRPEDDGPDGRQTTMAYVQAYVFGDRFQAQGFKHDMSQKLFDGFIQHVPFYDTIIYAYAHLPEEDDLLQLLVKVQCAHWESEIGEGQEIDERKRLPTDFLVRVMVRFGEFGTNVPFFWDKR</sequence>
<evidence type="ECO:0000313" key="1">
    <source>
        <dbReference type="EMBL" id="KZM25052.1"/>
    </source>
</evidence>
<dbReference type="PANTHER" id="PTHR47843">
    <property type="entry name" value="BTB DOMAIN-CONTAINING PROTEIN-RELATED"/>
    <property type="match status" value="1"/>
</dbReference>
<dbReference type="InterPro" id="IPR000210">
    <property type="entry name" value="BTB/POZ_dom"/>
</dbReference>
<dbReference type="STRING" id="5454.A0A163GXH8"/>
<proteinExistence type="predicted"/>
<protein>
    <submittedName>
        <fullName evidence="1">Uncharacterized protein</fullName>
    </submittedName>
</protein>
<keyword evidence="2" id="KW-1185">Reference proteome</keyword>
<dbReference type="PROSITE" id="PS50097">
    <property type="entry name" value="BTB"/>
    <property type="match status" value="1"/>
</dbReference>
<dbReference type="AlphaFoldDB" id="A0A163GXH8"/>
<dbReference type="Pfam" id="PF00651">
    <property type="entry name" value="BTB"/>
    <property type="match status" value="1"/>
</dbReference>
<dbReference type="InterPro" id="IPR011333">
    <property type="entry name" value="SKP1/BTB/POZ_sf"/>
</dbReference>
<dbReference type="PANTHER" id="PTHR47843:SF2">
    <property type="entry name" value="BTB DOMAIN-CONTAINING PROTEIN"/>
    <property type="match status" value="1"/>
</dbReference>
<organism evidence="1 2">
    <name type="scientific">Didymella rabiei</name>
    <name type="common">Chickpea ascochyta blight fungus</name>
    <name type="synonym">Mycosphaerella rabiei</name>
    <dbReference type="NCBI Taxonomy" id="5454"/>
    <lineage>
        <taxon>Eukaryota</taxon>
        <taxon>Fungi</taxon>
        <taxon>Dikarya</taxon>
        <taxon>Ascomycota</taxon>
        <taxon>Pezizomycotina</taxon>
        <taxon>Dothideomycetes</taxon>
        <taxon>Pleosporomycetidae</taxon>
        <taxon>Pleosporales</taxon>
        <taxon>Pleosporineae</taxon>
        <taxon>Didymellaceae</taxon>
        <taxon>Ascochyta</taxon>
    </lineage>
</organism>
<comment type="caution">
    <text evidence="1">The sequence shown here is derived from an EMBL/GenBank/DDBJ whole genome shotgun (WGS) entry which is preliminary data.</text>
</comment>
<dbReference type="CDD" id="cd18186">
    <property type="entry name" value="BTB_POZ_ZBTB_KLHL-like"/>
    <property type="match status" value="1"/>
</dbReference>
<dbReference type="OrthoDB" id="194443at2759"/>